<dbReference type="Gene3D" id="3.30.457.10">
    <property type="entry name" value="Copper amine oxidase-like, N-terminal domain"/>
    <property type="match status" value="2"/>
</dbReference>
<evidence type="ECO:0000259" key="1">
    <source>
        <dbReference type="Pfam" id="PF07833"/>
    </source>
</evidence>
<name>A0ABX0J2W2_9BACL</name>
<dbReference type="SUPFAM" id="SSF49299">
    <property type="entry name" value="PKD domain"/>
    <property type="match status" value="1"/>
</dbReference>
<feature type="domain" description="Copper amine oxidase-like N-terminal" evidence="1">
    <location>
        <begin position="27"/>
        <end position="92"/>
    </location>
</feature>
<keyword evidence="3" id="KW-1185">Reference proteome</keyword>
<dbReference type="InterPro" id="IPR036582">
    <property type="entry name" value="Mao_N_sf"/>
</dbReference>
<evidence type="ECO:0000313" key="2">
    <source>
        <dbReference type="EMBL" id="NHN30614.1"/>
    </source>
</evidence>
<accession>A0ABX0J2W2</accession>
<dbReference type="EMBL" id="JAAOIW010000004">
    <property type="protein sequence ID" value="NHN30614.1"/>
    <property type="molecule type" value="Genomic_DNA"/>
</dbReference>
<dbReference type="InterPro" id="IPR013783">
    <property type="entry name" value="Ig-like_fold"/>
</dbReference>
<evidence type="ECO:0000313" key="3">
    <source>
        <dbReference type="Proteomes" id="UP001165962"/>
    </source>
</evidence>
<organism evidence="2 3">
    <name type="scientific">Paenibacillus agricola</name>
    <dbReference type="NCBI Taxonomy" id="2716264"/>
    <lineage>
        <taxon>Bacteria</taxon>
        <taxon>Bacillati</taxon>
        <taxon>Bacillota</taxon>
        <taxon>Bacilli</taxon>
        <taxon>Bacillales</taxon>
        <taxon>Paenibacillaceae</taxon>
        <taxon>Paenibacillus</taxon>
    </lineage>
</organism>
<proteinExistence type="predicted"/>
<reference evidence="2" key="1">
    <citation type="submission" date="2020-03" db="EMBL/GenBank/DDBJ databases">
        <title>Draft sequencing of Paenibacilllus sp. S3N08.</title>
        <authorList>
            <person name="Kim D.-U."/>
        </authorList>
    </citation>
    <scope>NUCLEOTIDE SEQUENCE</scope>
    <source>
        <strain evidence="2">S3N08</strain>
    </source>
</reference>
<dbReference type="Pfam" id="PF07833">
    <property type="entry name" value="Cu_amine_oxidN1"/>
    <property type="match status" value="1"/>
</dbReference>
<dbReference type="Gene3D" id="2.60.40.10">
    <property type="entry name" value="Immunoglobulins"/>
    <property type="match status" value="1"/>
</dbReference>
<protein>
    <recommendedName>
        <fullName evidence="1">Copper amine oxidase-like N-terminal domain-containing protein</fullName>
    </recommendedName>
</protein>
<sequence length="601" mass="65808">MLRTVAAVAKTGALLGTIIAIGFTSLTTVSAVSVSSTQIQLTAGNYDAFVNTQKVKLDEPPTLIDGQFYLPAKWVSDTLNIQLYWDSLTETAHLLTSKAYIQFDPSHDRIQVNGNSVPFHTVAEIRNGRLLVKLSWLATYTNMTYVYHANSQSVEINDLGEPLTPYKESTLRNDDAQQNSRPVAKFAFGKASYRLGEPIHITDLSYDPDSEGLPGYDWAGKKDAYFKAGIYNVTLTVKDGKGNVSEPFSKTVTVLDVPYRTEQEYAFYYKPIGSLLPKEMISAIPKQTTMDRTVPVLVKHSEDRKLLRGTSSKAILEKGFLYQEKIKGHARLYPSYVNGMANDAQLVIMIRNLSDTYAVNVGTTAVSESQASVYTPLLGHKLAENFLATPAASIGEPLVVNPGSAVLYKVSPTLSSGQGFQAIYDLETDGLVDVSYAMVSPGEQPYELGGYRQIQLSDTFRGTYPVSEVTWDIDSRGLNAPVALGIGDLSVEPLLKGFVKGKDMELQEVVNESHAGVRYRFTLNVSGKTAIAFYPRGGFFEGAIRVNGSLITMPAGGITSNEAILIHRTTSTEQKVEFELLAAGNNQLPLDMMLIPLVDKQ</sequence>
<dbReference type="Proteomes" id="UP001165962">
    <property type="component" value="Unassembled WGS sequence"/>
</dbReference>
<dbReference type="RefSeq" id="WP_166149870.1">
    <property type="nucleotide sequence ID" value="NZ_JAAOIW010000004.1"/>
</dbReference>
<gene>
    <name evidence="2" type="ORF">G9U52_12305</name>
</gene>
<comment type="caution">
    <text evidence="2">The sequence shown here is derived from an EMBL/GenBank/DDBJ whole genome shotgun (WGS) entry which is preliminary data.</text>
</comment>
<dbReference type="InterPro" id="IPR035986">
    <property type="entry name" value="PKD_dom_sf"/>
</dbReference>
<dbReference type="SUPFAM" id="SSF55383">
    <property type="entry name" value="Copper amine oxidase, domain N"/>
    <property type="match status" value="2"/>
</dbReference>
<dbReference type="InterPro" id="IPR012854">
    <property type="entry name" value="Cu_amine_oxidase-like_N"/>
</dbReference>